<dbReference type="PaxDb" id="3880-AES99615"/>
<dbReference type="EMBL" id="CM001221">
    <property type="protein sequence ID" value="AES99615.1"/>
    <property type="molecule type" value="Genomic_DNA"/>
</dbReference>
<dbReference type="Proteomes" id="UP000002051">
    <property type="component" value="Chromosome 5"/>
</dbReference>
<gene>
    <name evidence="1" type="ordered locus">MTR_5g082860</name>
</gene>
<reference evidence="2" key="3">
    <citation type="submission" date="2015-04" db="UniProtKB">
        <authorList>
            <consortium name="EnsemblPlants"/>
        </authorList>
    </citation>
    <scope>IDENTIFICATION</scope>
    <source>
        <strain evidence="2">cv. Jemalong A17</strain>
    </source>
</reference>
<sequence length="101" mass="11410">MDDWDVVVNGRFEPQVEVDGVIQNKHKRLEAKVTAIIESQNLNTLGITTLFGKLKEHEHEMLRLKTSEKDVKKKEKKSIALKASSLVATSSIQDESDSFTQ</sequence>
<keyword evidence="3" id="KW-1185">Reference proteome</keyword>
<reference evidence="1 3" key="1">
    <citation type="journal article" date="2011" name="Nature">
        <title>The Medicago genome provides insight into the evolution of rhizobial symbioses.</title>
        <authorList>
            <person name="Young N.D."/>
            <person name="Debelle F."/>
            <person name="Oldroyd G.E."/>
            <person name="Geurts R."/>
            <person name="Cannon S.B."/>
            <person name="Udvardi M.K."/>
            <person name="Benedito V.A."/>
            <person name="Mayer K.F."/>
            <person name="Gouzy J."/>
            <person name="Schoof H."/>
            <person name="Van de Peer Y."/>
            <person name="Proost S."/>
            <person name="Cook D.R."/>
            <person name="Meyers B.C."/>
            <person name="Spannagl M."/>
            <person name="Cheung F."/>
            <person name="De Mita S."/>
            <person name="Krishnakumar V."/>
            <person name="Gundlach H."/>
            <person name="Zhou S."/>
            <person name="Mudge J."/>
            <person name="Bharti A.K."/>
            <person name="Murray J.D."/>
            <person name="Naoumkina M.A."/>
            <person name="Rosen B."/>
            <person name="Silverstein K.A."/>
            <person name="Tang H."/>
            <person name="Rombauts S."/>
            <person name="Zhao P.X."/>
            <person name="Zhou P."/>
            <person name="Barbe V."/>
            <person name="Bardou P."/>
            <person name="Bechner M."/>
            <person name="Bellec A."/>
            <person name="Berger A."/>
            <person name="Berges H."/>
            <person name="Bidwell S."/>
            <person name="Bisseling T."/>
            <person name="Choisne N."/>
            <person name="Couloux A."/>
            <person name="Denny R."/>
            <person name="Deshpande S."/>
            <person name="Dai X."/>
            <person name="Doyle J.J."/>
            <person name="Dudez A.M."/>
            <person name="Farmer A.D."/>
            <person name="Fouteau S."/>
            <person name="Franken C."/>
            <person name="Gibelin C."/>
            <person name="Gish J."/>
            <person name="Goldstein S."/>
            <person name="Gonzalez A.J."/>
            <person name="Green P.J."/>
            <person name="Hallab A."/>
            <person name="Hartog M."/>
            <person name="Hua A."/>
            <person name="Humphray S.J."/>
            <person name="Jeong D.H."/>
            <person name="Jing Y."/>
            <person name="Jocker A."/>
            <person name="Kenton S.M."/>
            <person name="Kim D.J."/>
            <person name="Klee K."/>
            <person name="Lai H."/>
            <person name="Lang C."/>
            <person name="Lin S."/>
            <person name="Macmil S.L."/>
            <person name="Magdelenat G."/>
            <person name="Matthews L."/>
            <person name="McCorrison J."/>
            <person name="Monaghan E.L."/>
            <person name="Mun J.H."/>
            <person name="Najar F.Z."/>
            <person name="Nicholson C."/>
            <person name="Noirot C."/>
            <person name="O'Bleness M."/>
            <person name="Paule C.R."/>
            <person name="Poulain J."/>
            <person name="Prion F."/>
            <person name="Qin B."/>
            <person name="Qu C."/>
            <person name="Retzel E.F."/>
            <person name="Riddle C."/>
            <person name="Sallet E."/>
            <person name="Samain S."/>
            <person name="Samson N."/>
            <person name="Sanders I."/>
            <person name="Saurat O."/>
            <person name="Scarpelli C."/>
            <person name="Schiex T."/>
            <person name="Segurens B."/>
            <person name="Severin A.J."/>
            <person name="Sherrier D.J."/>
            <person name="Shi R."/>
            <person name="Sims S."/>
            <person name="Singer S.R."/>
            <person name="Sinharoy S."/>
            <person name="Sterck L."/>
            <person name="Viollet A."/>
            <person name="Wang B.B."/>
            <person name="Wang K."/>
            <person name="Wang M."/>
            <person name="Wang X."/>
            <person name="Warfsmann J."/>
            <person name="Weissenbach J."/>
            <person name="White D.D."/>
            <person name="White J.D."/>
            <person name="Wiley G.B."/>
            <person name="Wincker P."/>
            <person name="Xing Y."/>
            <person name="Yang L."/>
            <person name="Yao Z."/>
            <person name="Ying F."/>
            <person name="Zhai J."/>
            <person name="Zhou L."/>
            <person name="Zuber A."/>
            <person name="Denarie J."/>
            <person name="Dixon R.A."/>
            <person name="May G.D."/>
            <person name="Schwartz D.C."/>
            <person name="Rogers J."/>
            <person name="Quetier F."/>
            <person name="Town C.D."/>
            <person name="Roe B.A."/>
        </authorList>
    </citation>
    <scope>NUCLEOTIDE SEQUENCE [LARGE SCALE GENOMIC DNA]</scope>
    <source>
        <strain evidence="1">A17</strain>
        <strain evidence="2 3">cv. Jemalong A17</strain>
    </source>
</reference>
<accession>G7K255</accession>
<dbReference type="eggNOG" id="ENOG502R73W">
    <property type="taxonomic scope" value="Eukaryota"/>
</dbReference>
<organism evidence="1 3">
    <name type="scientific">Medicago truncatula</name>
    <name type="common">Barrel medic</name>
    <name type="synonym">Medicago tribuloides</name>
    <dbReference type="NCBI Taxonomy" id="3880"/>
    <lineage>
        <taxon>Eukaryota</taxon>
        <taxon>Viridiplantae</taxon>
        <taxon>Streptophyta</taxon>
        <taxon>Embryophyta</taxon>
        <taxon>Tracheophyta</taxon>
        <taxon>Spermatophyta</taxon>
        <taxon>Magnoliopsida</taxon>
        <taxon>eudicotyledons</taxon>
        <taxon>Gunneridae</taxon>
        <taxon>Pentapetalae</taxon>
        <taxon>rosids</taxon>
        <taxon>fabids</taxon>
        <taxon>Fabales</taxon>
        <taxon>Fabaceae</taxon>
        <taxon>Papilionoideae</taxon>
        <taxon>50 kb inversion clade</taxon>
        <taxon>NPAAA clade</taxon>
        <taxon>Hologalegina</taxon>
        <taxon>IRL clade</taxon>
        <taxon>Trifolieae</taxon>
        <taxon>Medicago</taxon>
    </lineage>
</organism>
<protein>
    <submittedName>
        <fullName evidence="1 2">Uncharacterized protein</fullName>
    </submittedName>
</protein>
<proteinExistence type="predicted"/>
<evidence type="ECO:0000313" key="1">
    <source>
        <dbReference type="EMBL" id="AES99615.1"/>
    </source>
</evidence>
<reference evidence="1 3" key="2">
    <citation type="journal article" date="2014" name="BMC Genomics">
        <title>An improved genome release (version Mt4.0) for the model legume Medicago truncatula.</title>
        <authorList>
            <person name="Tang H."/>
            <person name="Krishnakumar V."/>
            <person name="Bidwell S."/>
            <person name="Rosen B."/>
            <person name="Chan A."/>
            <person name="Zhou S."/>
            <person name="Gentzbittel L."/>
            <person name="Childs K.L."/>
            <person name="Yandell M."/>
            <person name="Gundlach H."/>
            <person name="Mayer K.F."/>
            <person name="Schwartz D.C."/>
            <person name="Town C.D."/>
        </authorList>
    </citation>
    <scope>GENOME REANNOTATION</scope>
    <source>
        <strain evidence="2 3">cv. Jemalong A17</strain>
    </source>
</reference>
<dbReference type="HOGENOM" id="CLU_2295887_0_0_1"/>
<dbReference type="EnsemblPlants" id="AES99615">
    <property type="protein sequence ID" value="AES99615"/>
    <property type="gene ID" value="MTR_5g082860"/>
</dbReference>
<evidence type="ECO:0000313" key="2">
    <source>
        <dbReference type="EnsemblPlants" id="AES99615"/>
    </source>
</evidence>
<dbReference type="AlphaFoldDB" id="G7K255"/>
<evidence type="ECO:0000313" key="3">
    <source>
        <dbReference type="Proteomes" id="UP000002051"/>
    </source>
</evidence>
<name>G7K255_MEDTR</name>